<evidence type="ECO:0000313" key="7">
    <source>
        <dbReference type="Proteomes" id="UP001500967"/>
    </source>
</evidence>
<proteinExistence type="predicted"/>
<evidence type="ECO:0000256" key="5">
    <source>
        <dbReference type="ARBA" id="ARBA00023136"/>
    </source>
</evidence>
<dbReference type="Proteomes" id="UP001500967">
    <property type="component" value="Unassembled WGS sequence"/>
</dbReference>
<name>A0ABN0UJQ5_9ACTN</name>
<accession>A0ABN0UJQ5</accession>
<dbReference type="Pfam" id="PF09678">
    <property type="entry name" value="Caa3_CtaG"/>
    <property type="match status" value="2"/>
</dbReference>
<protein>
    <submittedName>
        <fullName evidence="6">Uncharacterized protein</fullName>
    </submittedName>
</protein>
<evidence type="ECO:0000256" key="4">
    <source>
        <dbReference type="ARBA" id="ARBA00022989"/>
    </source>
</evidence>
<reference evidence="6 7" key="1">
    <citation type="journal article" date="2019" name="Int. J. Syst. Evol. Microbiol.">
        <title>The Global Catalogue of Microorganisms (GCM) 10K type strain sequencing project: providing services to taxonomists for standard genome sequencing and annotation.</title>
        <authorList>
            <consortium name="The Broad Institute Genomics Platform"/>
            <consortium name="The Broad Institute Genome Sequencing Center for Infectious Disease"/>
            <person name="Wu L."/>
            <person name="Ma J."/>
        </authorList>
    </citation>
    <scope>NUCLEOTIDE SEQUENCE [LARGE SCALE GENOMIC DNA]</scope>
    <source>
        <strain evidence="6 7">JCM 10425</strain>
    </source>
</reference>
<dbReference type="EMBL" id="BAAAGX010000016">
    <property type="protein sequence ID" value="GAA0252442.1"/>
    <property type="molecule type" value="Genomic_DNA"/>
</dbReference>
<evidence type="ECO:0000256" key="3">
    <source>
        <dbReference type="ARBA" id="ARBA00022692"/>
    </source>
</evidence>
<comment type="subcellular location">
    <subcellularLocation>
        <location evidence="1">Cell membrane</location>
        <topology evidence="1">Multi-pass membrane protein</topology>
    </subcellularLocation>
</comment>
<comment type="caution">
    <text evidence="6">The sequence shown here is derived from an EMBL/GenBank/DDBJ whole genome shotgun (WGS) entry which is preliminary data.</text>
</comment>
<evidence type="ECO:0000256" key="1">
    <source>
        <dbReference type="ARBA" id="ARBA00004651"/>
    </source>
</evidence>
<evidence type="ECO:0000256" key="2">
    <source>
        <dbReference type="ARBA" id="ARBA00022475"/>
    </source>
</evidence>
<sequence length="86" mass="9316">MLGHPVVATGRFVGRLYGLSFSDLFEAAMRSHQGHLVMLTHAGLHRPRLPDLLADQNLAAGITWASGELPSAAVLAAPFRQWVRAD</sequence>
<dbReference type="InterPro" id="IPR019108">
    <property type="entry name" value="Caa3_assmbl_CtaG-rel"/>
</dbReference>
<keyword evidence="5" id="KW-0472">Membrane</keyword>
<keyword evidence="2" id="KW-1003">Cell membrane</keyword>
<keyword evidence="3" id="KW-0812">Transmembrane</keyword>
<organism evidence="6 7">
    <name type="scientific">Cryptosporangium japonicum</name>
    <dbReference type="NCBI Taxonomy" id="80872"/>
    <lineage>
        <taxon>Bacteria</taxon>
        <taxon>Bacillati</taxon>
        <taxon>Actinomycetota</taxon>
        <taxon>Actinomycetes</taxon>
        <taxon>Cryptosporangiales</taxon>
        <taxon>Cryptosporangiaceae</taxon>
        <taxon>Cryptosporangium</taxon>
    </lineage>
</organism>
<keyword evidence="7" id="KW-1185">Reference proteome</keyword>
<evidence type="ECO:0000313" key="6">
    <source>
        <dbReference type="EMBL" id="GAA0252442.1"/>
    </source>
</evidence>
<gene>
    <name evidence="6" type="ORF">GCM10009539_41990</name>
</gene>
<keyword evidence="4" id="KW-1133">Transmembrane helix</keyword>